<sequence>MDISENEVIDLTSSSHNEFWERSTEDCISQLASERAYLEEMNFLIRLNEKQIRDEVNSETPDEYVIEFIKSKIEDFEKQKEKIQNNIAEIEFVMNEKGDAIPNHVPNKSYDNFNYLNDQIATLYSSDIYLEKNHNQNLLFSSNVSCIPDIELGYQYCT</sequence>
<reference evidence="2 3" key="1">
    <citation type="submission" date="2016-04" db="EMBL/GenBank/DDBJ databases">
        <title>ATOL: Assembling a taxonomically balanced genome-scale reconstruction of the evolutionary history of the Enterobacteriaceae.</title>
        <authorList>
            <person name="Plunkett G.III."/>
            <person name="Neeno-Eckwall E.C."/>
            <person name="Glasner J.D."/>
            <person name="Perna N.T."/>
        </authorList>
    </citation>
    <scope>NUCLEOTIDE SEQUENCE [LARGE SCALE GENOMIC DNA]</scope>
    <source>
        <strain evidence="2 3">ATCC 35613</strain>
    </source>
</reference>
<name>A0A1B7JVE4_9GAMM</name>
<keyword evidence="1" id="KW-0175">Coiled coil</keyword>
<accession>A0A1B7JVE4</accession>
<gene>
    <name evidence="2" type="ORF">M998_1878</name>
</gene>
<feature type="coiled-coil region" evidence="1">
    <location>
        <begin position="66"/>
        <end position="93"/>
    </location>
</feature>
<keyword evidence="3" id="KW-1185">Reference proteome</keyword>
<comment type="caution">
    <text evidence="2">The sequence shown here is derived from an EMBL/GenBank/DDBJ whole genome shotgun (WGS) entry which is preliminary data.</text>
</comment>
<proteinExistence type="predicted"/>
<dbReference type="RefSeq" id="WP_068908586.1">
    <property type="nucleotide sequence ID" value="NZ_LXEW01000027.1"/>
</dbReference>
<organism evidence="2 3">
    <name type="scientific">Providencia heimbachae ATCC 35613</name>
    <dbReference type="NCBI Taxonomy" id="1354272"/>
    <lineage>
        <taxon>Bacteria</taxon>
        <taxon>Pseudomonadati</taxon>
        <taxon>Pseudomonadota</taxon>
        <taxon>Gammaproteobacteria</taxon>
        <taxon>Enterobacterales</taxon>
        <taxon>Morganellaceae</taxon>
        <taxon>Providencia</taxon>
    </lineage>
</organism>
<evidence type="ECO:0000313" key="3">
    <source>
        <dbReference type="Proteomes" id="UP000078224"/>
    </source>
</evidence>
<evidence type="ECO:0000256" key="1">
    <source>
        <dbReference type="SAM" id="Coils"/>
    </source>
</evidence>
<dbReference type="AlphaFoldDB" id="A0A1B7JVE4"/>
<protein>
    <submittedName>
        <fullName evidence="2">Uncharacterized protein</fullName>
    </submittedName>
</protein>
<evidence type="ECO:0000313" key="2">
    <source>
        <dbReference type="EMBL" id="OAT51883.1"/>
    </source>
</evidence>
<dbReference type="PATRIC" id="fig|1354272.4.peg.1914"/>
<dbReference type="EMBL" id="LXEW01000027">
    <property type="protein sequence ID" value="OAT51883.1"/>
    <property type="molecule type" value="Genomic_DNA"/>
</dbReference>
<dbReference type="Proteomes" id="UP000078224">
    <property type="component" value="Unassembled WGS sequence"/>
</dbReference>